<evidence type="ECO:0000256" key="1">
    <source>
        <dbReference type="SAM" id="Phobius"/>
    </source>
</evidence>
<reference evidence="2" key="1">
    <citation type="journal article" date="2014" name="Front. Microbiol.">
        <title>High frequency of phylogenetically diverse reductive dehalogenase-homologous genes in deep subseafloor sedimentary metagenomes.</title>
        <authorList>
            <person name="Kawai M."/>
            <person name="Futagami T."/>
            <person name="Toyoda A."/>
            <person name="Takaki Y."/>
            <person name="Nishi S."/>
            <person name="Hori S."/>
            <person name="Arai W."/>
            <person name="Tsubouchi T."/>
            <person name="Morono Y."/>
            <person name="Uchiyama I."/>
            <person name="Ito T."/>
            <person name="Fujiyama A."/>
            <person name="Inagaki F."/>
            <person name="Takami H."/>
        </authorList>
    </citation>
    <scope>NUCLEOTIDE SEQUENCE</scope>
    <source>
        <strain evidence="2">Expedition CK06-06</strain>
    </source>
</reference>
<feature type="non-terminal residue" evidence="2">
    <location>
        <position position="57"/>
    </location>
</feature>
<name>X1ETG4_9ZZZZ</name>
<comment type="caution">
    <text evidence="2">The sequence shown here is derived from an EMBL/GenBank/DDBJ whole genome shotgun (WGS) entry which is preliminary data.</text>
</comment>
<dbReference type="EMBL" id="BART01041149">
    <property type="protein sequence ID" value="GAH23575.1"/>
    <property type="molecule type" value="Genomic_DNA"/>
</dbReference>
<sequence length="57" mass="6325">MKLHQISIMLIVVALMILGVTTYINELGITYEQSANFEGLEPVTNQLEAMKNASDDL</sequence>
<keyword evidence="1" id="KW-1133">Transmembrane helix</keyword>
<feature type="transmembrane region" description="Helical" evidence="1">
    <location>
        <begin position="6"/>
        <end position="24"/>
    </location>
</feature>
<gene>
    <name evidence="2" type="ORF">S01H4_66439</name>
</gene>
<keyword evidence="1" id="KW-0472">Membrane</keyword>
<dbReference type="AlphaFoldDB" id="X1ETG4"/>
<protein>
    <submittedName>
        <fullName evidence="2">Uncharacterized protein</fullName>
    </submittedName>
</protein>
<accession>X1ETG4</accession>
<evidence type="ECO:0000313" key="2">
    <source>
        <dbReference type="EMBL" id="GAH23575.1"/>
    </source>
</evidence>
<proteinExistence type="predicted"/>
<keyword evidence="1" id="KW-0812">Transmembrane</keyword>
<organism evidence="2">
    <name type="scientific">marine sediment metagenome</name>
    <dbReference type="NCBI Taxonomy" id="412755"/>
    <lineage>
        <taxon>unclassified sequences</taxon>
        <taxon>metagenomes</taxon>
        <taxon>ecological metagenomes</taxon>
    </lineage>
</organism>